<dbReference type="InterPro" id="IPR000884">
    <property type="entry name" value="TSP1_rpt"/>
</dbReference>
<gene>
    <name evidence="1" type="ORF">SBAD_LOCUS2159</name>
</gene>
<dbReference type="SUPFAM" id="SSF82895">
    <property type="entry name" value="TSP-1 type 1 repeat"/>
    <property type="match status" value="1"/>
</dbReference>
<proteinExistence type="predicted"/>
<reference evidence="1 2" key="2">
    <citation type="submission" date="2018-11" db="EMBL/GenBank/DDBJ databases">
        <authorList>
            <consortium name="Pathogen Informatics"/>
        </authorList>
    </citation>
    <scope>NUCLEOTIDE SEQUENCE [LARGE SCALE GENOMIC DNA]</scope>
</reference>
<dbReference type="AlphaFoldDB" id="A0A183IEW5"/>
<keyword evidence="2" id="KW-1185">Reference proteome</keyword>
<protein>
    <submittedName>
        <fullName evidence="3">Kringle domain-containing protein</fullName>
    </submittedName>
</protein>
<reference evidence="3" key="1">
    <citation type="submission" date="2016-06" db="UniProtKB">
        <authorList>
            <consortium name="WormBaseParasite"/>
        </authorList>
    </citation>
    <scope>IDENTIFICATION</scope>
</reference>
<dbReference type="Pfam" id="PF00090">
    <property type="entry name" value="TSP_1"/>
    <property type="match status" value="1"/>
</dbReference>
<dbReference type="OrthoDB" id="5781878at2759"/>
<dbReference type="EMBL" id="UZAM01007109">
    <property type="protein sequence ID" value="VDO96737.1"/>
    <property type="molecule type" value="Genomic_DNA"/>
</dbReference>
<evidence type="ECO:0000313" key="3">
    <source>
        <dbReference type="WBParaSite" id="SBAD_0000226201-mRNA-1"/>
    </source>
</evidence>
<evidence type="ECO:0000313" key="1">
    <source>
        <dbReference type="EMBL" id="VDO96737.1"/>
    </source>
</evidence>
<dbReference type="Proteomes" id="UP000270296">
    <property type="component" value="Unassembled WGS sequence"/>
</dbReference>
<dbReference type="Gene3D" id="2.20.100.10">
    <property type="entry name" value="Thrombospondin type-1 (TSP1) repeat"/>
    <property type="match status" value="1"/>
</dbReference>
<dbReference type="WBParaSite" id="SBAD_0000226201-mRNA-1">
    <property type="protein sequence ID" value="SBAD_0000226201-mRNA-1"/>
    <property type="gene ID" value="SBAD_0000226201"/>
</dbReference>
<sequence>MPSETCLTTFIRAALLVGILYACKLPGTVAARRYTLSNLSAYSNIMEEDTRELNPSFGLNYHSSKCVFKGFFRQPGAYACWSEWGPWSICTKPCSGGMRTRHRKCETSQTEGIWCIDKGFEMQVLSVV</sequence>
<organism evidence="3">
    <name type="scientific">Soboliphyme baturini</name>
    <dbReference type="NCBI Taxonomy" id="241478"/>
    <lineage>
        <taxon>Eukaryota</taxon>
        <taxon>Metazoa</taxon>
        <taxon>Ecdysozoa</taxon>
        <taxon>Nematoda</taxon>
        <taxon>Enoplea</taxon>
        <taxon>Dorylaimia</taxon>
        <taxon>Dioctophymatida</taxon>
        <taxon>Dioctophymatoidea</taxon>
        <taxon>Soboliphymatidae</taxon>
        <taxon>Soboliphyme</taxon>
    </lineage>
</organism>
<accession>A0A183IEW5</accession>
<evidence type="ECO:0000313" key="2">
    <source>
        <dbReference type="Proteomes" id="UP000270296"/>
    </source>
</evidence>
<dbReference type="SMART" id="SM00209">
    <property type="entry name" value="TSP1"/>
    <property type="match status" value="1"/>
</dbReference>
<dbReference type="PROSITE" id="PS50092">
    <property type="entry name" value="TSP1"/>
    <property type="match status" value="1"/>
</dbReference>
<name>A0A183IEW5_9BILA</name>
<dbReference type="InterPro" id="IPR036383">
    <property type="entry name" value="TSP1_rpt_sf"/>
</dbReference>